<sequence length="188" mass="21193">MGKGKVIMKEPMKIFSAFAHALNQPLPRDDRFFLMPPSSTPQKLKVKVGKNPYADSVNPHFHPFRGKGKVYVQLSPKEEVNSYDIRHDKGPEPRQIGVREPQNHHPYNYKDQKSLLQALVADFLGEQKTKTVFLGLGTFSGRTPPNFTPNPTLRNHQMEQVELAAAPSQASSLSNCDNLDIELRLGFE</sequence>
<reference evidence="2 3" key="1">
    <citation type="journal article" date="2019" name="Genome Biol. Evol.">
        <title>Insights into the evolution of the New World diploid cottons (Gossypium, subgenus Houzingenia) based on genome sequencing.</title>
        <authorList>
            <person name="Grover C.E."/>
            <person name="Arick M.A. 2nd"/>
            <person name="Thrash A."/>
            <person name="Conover J.L."/>
            <person name="Sanders W.S."/>
            <person name="Peterson D.G."/>
            <person name="Frelichowski J.E."/>
            <person name="Scheffler J.A."/>
            <person name="Scheffler B.E."/>
            <person name="Wendel J.F."/>
        </authorList>
    </citation>
    <scope>NUCLEOTIDE SEQUENCE [LARGE SCALE GENOMIC DNA]</scope>
    <source>
        <strain evidence="2">27</strain>
        <tissue evidence="2">Leaf</tissue>
    </source>
</reference>
<keyword evidence="3" id="KW-1185">Reference proteome</keyword>
<proteinExistence type="predicted"/>
<evidence type="ECO:0000256" key="1">
    <source>
        <dbReference type="SAM" id="MobiDB-lite"/>
    </source>
</evidence>
<accession>A0A7J8RP57</accession>
<evidence type="ECO:0000313" key="2">
    <source>
        <dbReference type="EMBL" id="MBA0615637.1"/>
    </source>
</evidence>
<protein>
    <submittedName>
        <fullName evidence="2">Uncharacterized protein</fullName>
    </submittedName>
</protein>
<evidence type="ECO:0000313" key="3">
    <source>
        <dbReference type="Proteomes" id="UP000593561"/>
    </source>
</evidence>
<gene>
    <name evidence="2" type="ORF">Godav_015758</name>
</gene>
<organism evidence="2 3">
    <name type="scientific">Gossypium davidsonii</name>
    <name type="common">Davidson's cotton</name>
    <name type="synonym">Gossypium klotzschianum subsp. davidsonii</name>
    <dbReference type="NCBI Taxonomy" id="34287"/>
    <lineage>
        <taxon>Eukaryota</taxon>
        <taxon>Viridiplantae</taxon>
        <taxon>Streptophyta</taxon>
        <taxon>Embryophyta</taxon>
        <taxon>Tracheophyta</taxon>
        <taxon>Spermatophyta</taxon>
        <taxon>Magnoliopsida</taxon>
        <taxon>eudicotyledons</taxon>
        <taxon>Gunneridae</taxon>
        <taxon>Pentapetalae</taxon>
        <taxon>rosids</taxon>
        <taxon>malvids</taxon>
        <taxon>Malvales</taxon>
        <taxon>Malvaceae</taxon>
        <taxon>Malvoideae</taxon>
        <taxon>Gossypium</taxon>
    </lineage>
</organism>
<dbReference type="EMBL" id="JABFAC010000006">
    <property type="protein sequence ID" value="MBA0615637.1"/>
    <property type="molecule type" value="Genomic_DNA"/>
</dbReference>
<name>A0A7J8RP57_GOSDV</name>
<dbReference type="AlphaFoldDB" id="A0A7J8RP57"/>
<feature type="region of interest" description="Disordered" evidence="1">
    <location>
        <begin position="83"/>
        <end position="104"/>
    </location>
</feature>
<dbReference type="Proteomes" id="UP000593561">
    <property type="component" value="Unassembled WGS sequence"/>
</dbReference>
<comment type="caution">
    <text evidence="2">The sequence shown here is derived from an EMBL/GenBank/DDBJ whole genome shotgun (WGS) entry which is preliminary data.</text>
</comment>
<feature type="compositionally biased region" description="Basic and acidic residues" evidence="1">
    <location>
        <begin position="83"/>
        <end position="92"/>
    </location>
</feature>